<sequence length="164" mass="16748">MSVTLADVQDQVASLKQGAYRTAPVHATLASWSFVGLERLGEKATSTRKRRMSLLSVGLMMAFIGPAAAQVSCSSGPLSFLSKIHSLITQGAGTIIVSMVIVAGVLKMIPMRGTNSWGNALIGSVIVGVLFLVLGPAVVDLADQSTGINLDAQCTSGGGGNSSG</sequence>
<evidence type="ECO:0000313" key="3">
    <source>
        <dbReference type="Proteomes" id="UP000011625"/>
    </source>
</evidence>
<dbReference type="RefSeq" id="WP_005040768.1">
    <property type="nucleotide sequence ID" value="NZ_AOME01000024.1"/>
</dbReference>
<dbReference type="OrthoDB" id="376303at2157"/>
<gene>
    <name evidence="2" type="ORF">C450_04948</name>
</gene>
<dbReference type="EMBL" id="AOME01000024">
    <property type="protein sequence ID" value="EMA54784.1"/>
    <property type="molecule type" value="Genomic_DNA"/>
</dbReference>
<keyword evidence="1" id="KW-0472">Membrane</keyword>
<accession>M0NCF4</accession>
<evidence type="ECO:0000313" key="2">
    <source>
        <dbReference type="EMBL" id="EMA54784.1"/>
    </source>
</evidence>
<dbReference type="PATRIC" id="fig|1227456.3.peg.1012"/>
<dbReference type="AlphaFoldDB" id="M0NCF4"/>
<reference evidence="2 3" key="1">
    <citation type="journal article" date="2014" name="PLoS Genet.">
        <title>Phylogenetically driven sequencing of extremely halophilic archaea reveals strategies for static and dynamic osmo-response.</title>
        <authorList>
            <person name="Becker E.A."/>
            <person name="Seitzer P.M."/>
            <person name="Tritt A."/>
            <person name="Larsen D."/>
            <person name="Krusor M."/>
            <person name="Yao A.I."/>
            <person name="Wu D."/>
            <person name="Madern D."/>
            <person name="Eisen J.A."/>
            <person name="Darling A.E."/>
            <person name="Facciotti M.T."/>
        </authorList>
    </citation>
    <scope>NUCLEOTIDE SEQUENCE [LARGE SCALE GENOMIC DNA]</scope>
    <source>
        <strain evidence="2 3">DSM 8989</strain>
    </source>
</reference>
<keyword evidence="3" id="KW-1185">Reference proteome</keyword>
<feature type="transmembrane region" description="Helical" evidence="1">
    <location>
        <begin position="118"/>
        <end position="139"/>
    </location>
</feature>
<dbReference type="STRING" id="1227456.C450_04948"/>
<dbReference type="Proteomes" id="UP000011625">
    <property type="component" value="Unassembled WGS sequence"/>
</dbReference>
<comment type="caution">
    <text evidence="2">The sequence shown here is derived from an EMBL/GenBank/DDBJ whole genome shotgun (WGS) entry which is preliminary data.</text>
</comment>
<proteinExistence type="predicted"/>
<protein>
    <recommendedName>
        <fullName evidence="4">TrbC/VIRB2 family protein</fullName>
    </recommendedName>
</protein>
<evidence type="ECO:0008006" key="4">
    <source>
        <dbReference type="Google" id="ProtNLM"/>
    </source>
</evidence>
<keyword evidence="1" id="KW-0812">Transmembrane</keyword>
<evidence type="ECO:0000256" key="1">
    <source>
        <dbReference type="SAM" id="Phobius"/>
    </source>
</evidence>
<feature type="transmembrane region" description="Helical" evidence="1">
    <location>
        <begin position="52"/>
        <end position="72"/>
    </location>
</feature>
<keyword evidence="1" id="KW-1133">Transmembrane helix</keyword>
<name>M0NCF4_9EURY</name>
<feature type="transmembrane region" description="Helical" evidence="1">
    <location>
        <begin position="84"/>
        <end position="106"/>
    </location>
</feature>
<organism evidence="2 3">
    <name type="scientific">Halococcus salifodinae DSM 8989</name>
    <dbReference type="NCBI Taxonomy" id="1227456"/>
    <lineage>
        <taxon>Archaea</taxon>
        <taxon>Methanobacteriati</taxon>
        <taxon>Methanobacteriota</taxon>
        <taxon>Stenosarchaea group</taxon>
        <taxon>Halobacteria</taxon>
        <taxon>Halobacteriales</taxon>
        <taxon>Halococcaceae</taxon>
        <taxon>Halococcus</taxon>
    </lineage>
</organism>